<sequence>MALIFEKVKIVRNGDGKIEFDAYVMGKEGAPGIVVIQEWWGIDFEIKKHATDIASKGYRALIPDLYRGKVGLEVAEAQHLSQGLDWPGAVTDIAASAKWLKEHGSPKVGVTGFCMGGALSFASAVLVPGIDAVVAFYGTPPPQLADPTESKVPVQAHFGEEDTMMGLDKEIYPKVGHGFMNSSPEGIERNKALGFGEHHQEAVNLAWSRFESWFAKYLQ</sequence>
<dbReference type="InterPro" id="IPR051049">
    <property type="entry name" value="Dienelactone_hydrolase-like"/>
</dbReference>
<dbReference type="InterPro" id="IPR002925">
    <property type="entry name" value="Dienelactn_hydro"/>
</dbReference>
<proteinExistence type="predicted"/>
<dbReference type="PANTHER" id="PTHR46623:SF6">
    <property type="entry name" value="ALPHA_BETA-HYDROLASES SUPERFAMILY PROTEIN"/>
    <property type="match status" value="1"/>
</dbReference>
<evidence type="ECO:0000313" key="2">
    <source>
        <dbReference type="EMBL" id="CAK9860073.1"/>
    </source>
</evidence>
<dbReference type="SUPFAM" id="SSF53474">
    <property type="entry name" value="alpha/beta-Hydrolases"/>
    <property type="match status" value="1"/>
</dbReference>
<dbReference type="Gene3D" id="3.40.50.1820">
    <property type="entry name" value="alpha/beta hydrolase"/>
    <property type="match status" value="1"/>
</dbReference>
<dbReference type="Proteomes" id="UP001497522">
    <property type="component" value="Chromosome 10"/>
</dbReference>
<dbReference type="EMBL" id="OZ023711">
    <property type="protein sequence ID" value="CAK9860073.1"/>
    <property type="molecule type" value="Genomic_DNA"/>
</dbReference>
<evidence type="ECO:0000313" key="3">
    <source>
        <dbReference type="Proteomes" id="UP001497522"/>
    </source>
</evidence>
<reference evidence="2" key="1">
    <citation type="submission" date="2024-03" db="EMBL/GenBank/DDBJ databases">
        <authorList>
            <consortium name="ELIXIR-Norway"/>
            <consortium name="Elixir Norway"/>
        </authorList>
    </citation>
    <scope>NUCLEOTIDE SEQUENCE</scope>
</reference>
<dbReference type="InterPro" id="IPR029058">
    <property type="entry name" value="AB_hydrolase_fold"/>
</dbReference>
<protein>
    <recommendedName>
        <fullName evidence="1">Dienelactone hydrolase domain-containing protein</fullName>
    </recommendedName>
</protein>
<dbReference type="PANTHER" id="PTHR46623">
    <property type="entry name" value="CARBOXYMETHYLENEBUTENOLIDASE-RELATED"/>
    <property type="match status" value="1"/>
</dbReference>
<evidence type="ECO:0000259" key="1">
    <source>
        <dbReference type="Pfam" id="PF01738"/>
    </source>
</evidence>
<accession>A0ABP1AC08</accession>
<gene>
    <name evidence="2" type="ORF">CSSPJE1EN2_LOCUS3068</name>
</gene>
<organism evidence="2 3">
    <name type="scientific">Sphagnum jensenii</name>
    <dbReference type="NCBI Taxonomy" id="128206"/>
    <lineage>
        <taxon>Eukaryota</taxon>
        <taxon>Viridiplantae</taxon>
        <taxon>Streptophyta</taxon>
        <taxon>Embryophyta</taxon>
        <taxon>Bryophyta</taxon>
        <taxon>Sphagnophytina</taxon>
        <taxon>Sphagnopsida</taxon>
        <taxon>Sphagnales</taxon>
        <taxon>Sphagnaceae</taxon>
        <taxon>Sphagnum</taxon>
    </lineage>
</organism>
<name>A0ABP1AC08_9BRYO</name>
<dbReference type="Pfam" id="PF01738">
    <property type="entry name" value="DLH"/>
    <property type="match status" value="1"/>
</dbReference>
<keyword evidence="3" id="KW-1185">Reference proteome</keyword>
<feature type="domain" description="Dienelactone hydrolase" evidence="1">
    <location>
        <begin position="20"/>
        <end position="218"/>
    </location>
</feature>